<accession>A0A9X1VQR5</accession>
<dbReference type="RefSeq" id="WP_243302618.1">
    <property type="nucleotide sequence ID" value="NZ_JALGBI010000001.1"/>
</dbReference>
<keyword evidence="2" id="KW-1185">Reference proteome</keyword>
<dbReference type="EMBL" id="JALGBI010000001">
    <property type="protein sequence ID" value="MCJ0761592.1"/>
    <property type="molecule type" value="Genomic_DNA"/>
</dbReference>
<name>A0A9X1VQR5_9BURK</name>
<organism evidence="1 2">
    <name type="scientific">Variovorax terrae</name>
    <dbReference type="NCBI Taxonomy" id="2923278"/>
    <lineage>
        <taxon>Bacteria</taxon>
        <taxon>Pseudomonadati</taxon>
        <taxon>Pseudomonadota</taxon>
        <taxon>Betaproteobacteria</taxon>
        <taxon>Burkholderiales</taxon>
        <taxon>Comamonadaceae</taxon>
        <taxon>Variovorax</taxon>
    </lineage>
</organism>
<proteinExistence type="predicted"/>
<evidence type="ECO:0000313" key="2">
    <source>
        <dbReference type="Proteomes" id="UP001139447"/>
    </source>
</evidence>
<gene>
    <name evidence="1" type="ORF">MMF98_00025</name>
</gene>
<sequence>MTIHPPQQCSPDPYRLTTEEFAASFLVQPQSVRKRHCTTGSHHGARPLRHPNKRLLWPDDAIAALVNDKQKEGK</sequence>
<dbReference type="Proteomes" id="UP001139447">
    <property type="component" value="Unassembled WGS sequence"/>
</dbReference>
<keyword evidence="1" id="KW-0238">DNA-binding</keyword>
<dbReference type="AlphaFoldDB" id="A0A9X1VQR5"/>
<evidence type="ECO:0000313" key="1">
    <source>
        <dbReference type="EMBL" id="MCJ0761592.1"/>
    </source>
</evidence>
<dbReference type="GO" id="GO:0003677">
    <property type="term" value="F:DNA binding"/>
    <property type="evidence" value="ECO:0007669"/>
    <property type="project" value="UniProtKB-KW"/>
</dbReference>
<comment type="caution">
    <text evidence="1">The sequence shown here is derived from an EMBL/GenBank/DDBJ whole genome shotgun (WGS) entry which is preliminary data.</text>
</comment>
<protein>
    <submittedName>
        <fullName evidence="1">DNA-binding protein</fullName>
    </submittedName>
</protein>
<reference evidence="1" key="1">
    <citation type="submission" date="2022-03" db="EMBL/GenBank/DDBJ databases">
        <authorList>
            <person name="Woo C.Y."/>
        </authorList>
    </citation>
    <scope>NUCLEOTIDE SEQUENCE</scope>
    <source>
        <strain evidence="1">CYS-02</strain>
    </source>
</reference>